<dbReference type="PROSITE" id="PS51273">
    <property type="entry name" value="GATASE_TYPE_1"/>
    <property type="match status" value="1"/>
</dbReference>
<dbReference type="InterPro" id="IPR044668">
    <property type="entry name" value="PuuD-like"/>
</dbReference>
<evidence type="ECO:0008006" key="3">
    <source>
        <dbReference type="Google" id="ProtNLM"/>
    </source>
</evidence>
<dbReference type="InterPro" id="IPR011697">
    <property type="entry name" value="Peptidase_C26"/>
</dbReference>
<dbReference type="GO" id="GO:0016811">
    <property type="term" value="F:hydrolase activity, acting on carbon-nitrogen (but not peptide) bonds, in linear amides"/>
    <property type="evidence" value="ECO:0007669"/>
    <property type="project" value="InterPro"/>
</dbReference>
<protein>
    <recommendedName>
        <fullName evidence="3">Gamma-glutamyl-gamma-aminobutyrate hydrolase family protein</fullName>
    </recommendedName>
</protein>
<dbReference type="Pfam" id="PF07722">
    <property type="entry name" value="Peptidase_C26"/>
    <property type="match status" value="1"/>
</dbReference>
<dbReference type="Proteomes" id="UP000609064">
    <property type="component" value="Unassembled WGS sequence"/>
</dbReference>
<dbReference type="InterPro" id="IPR029062">
    <property type="entry name" value="Class_I_gatase-like"/>
</dbReference>
<keyword evidence="2" id="KW-1185">Reference proteome</keyword>
<dbReference type="Gene3D" id="3.40.50.880">
    <property type="match status" value="1"/>
</dbReference>
<organism evidence="1 2">
    <name type="scientific">Emticicia aquatilis</name>
    <dbReference type="NCBI Taxonomy" id="1537369"/>
    <lineage>
        <taxon>Bacteria</taxon>
        <taxon>Pseudomonadati</taxon>
        <taxon>Bacteroidota</taxon>
        <taxon>Cytophagia</taxon>
        <taxon>Cytophagales</taxon>
        <taxon>Leadbetterellaceae</taxon>
        <taxon>Emticicia</taxon>
    </lineage>
</organism>
<sequence>MKIGITDCGEKHPIYEKWILSQNALVGNSHIEVVKLGYKLNNLHEIEQCDGIILSGGEDVHPSLYNRPEFLSLCNPNFMDERRDEFEWKVCEYIFKNHIPVLGICRGLQFVNVFLGGTLIPDLPTAGKENHSKYFEGKDRYHNIEIIHDSELSKITNIVFGDVNSAHHQSADIIAKPLKINALSDDRVVEGLEFDFAHSPNFDFADSVRFGSAHPTEPDSVAERSRSQRILSQQNHYLMLVQWHPERIINAEQNNFSYKIRQNFVENIQSKIQ</sequence>
<evidence type="ECO:0000313" key="1">
    <source>
        <dbReference type="EMBL" id="GGD42873.1"/>
    </source>
</evidence>
<dbReference type="RefSeq" id="WP_188764031.1">
    <property type="nucleotide sequence ID" value="NZ_BMKK01000001.1"/>
</dbReference>
<reference evidence="1" key="2">
    <citation type="submission" date="2020-09" db="EMBL/GenBank/DDBJ databases">
        <authorList>
            <person name="Sun Q."/>
            <person name="Zhou Y."/>
        </authorList>
    </citation>
    <scope>NUCLEOTIDE SEQUENCE</scope>
    <source>
        <strain evidence="1">CGMCC 1.15958</strain>
    </source>
</reference>
<name>A0A916YFT5_9BACT</name>
<proteinExistence type="predicted"/>
<accession>A0A916YFT5</accession>
<dbReference type="GO" id="GO:0005829">
    <property type="term" value="C:cytosol"/>
    <property type="evidence" value="ECO:0007669"/>
    <property type="project" value="TreeGrafter"/>
</dbReference>
<dbReference type="EMBL" id="BMKK01000001">
    <property type="protein sequence ID" value="GGD42873.1"/>
    <property type="molecule type" value="Genomic_DNA"/>
</dbReference>
<comment type="caution">
    <text evidence="1">The sequence shown here is derived from an EMBL/GenBank/DDBJ whole genome shotgun (WGS) entry which is preliminary data.</text>
</comment>
<dbReference type="SUPFAM" id="SSF52317">
    <property type="entry name" value="Class I glutamine amidotransferase-like"/>
    <property type="match status" value="1"/>
</dbReference>
<dbReference type="PANTHER" id="PTHR43235:SF1">
    <property type="entry name" value="GLUTAMINE AMIDOTRANSFERASE PB2B2.05-RELATED"/>
    <property type="match status" value="1"/>
</dbReference>
<reference evidence="1" key="1">
    <citation type="journal article" date="2014" name="Int. J. Syst. Evol. Microbiol.">
        <title>Complete genome sequence of Corynebacterium casei LMG S-19264T (=DSM 44701T), isolated from a smear-ripened cheese.</title>
        <authorList>
            <consortium name="US DOE Joint Genome Institute (JGI-PGF)"/>
            <person name="Walter F."/>
            <person name="Albersmeier A."/>
            <person name="Kalinowski J."/>
            <person name="Ruckert C."/>
        </authorList>
    </citation>
    <scope>NUCLEOTIDE SEQUENCE</scope>
    <source>
        <strain evidence="1">CGMCC 1.15958</strain>
    </source>
</reference>
<gene>
    <name evidence="1" type="ORF">GCM10011514_03520</name>
</gene>
<evidence type="ECO:0000313" key="2">
    <source>
        <dbReference type="Proteomes" id="UP000609064"/>
    </source>
</evidence>
<dbReference type="AlphaFoldDB" id="A0A916YFT5"/>
<dbReference type="PANTHER" id="PTHR43235">
    <property type="entry name" value="GLUTAMINE AMIDOTRANSFERASE PB2B2.05-RELATED"/>
    <property type="match status" value="1"/>
</dbReference>